<name>A0A7T1KMU2_9RHAB</name>
<gene>
    <name evidence="2" type="primary">P</name>
</gene>
<feature type="coiled-coil region" evidence="1">
    <location>
        <begin position="193"/>
        <end position="220"/>
    </location>
</feature>
<accession>A0A7T1KMU2</accession>
<organism evidence="2">
    <name type="scientific">Eptesicus fuscus rhabdovirus</name>
    <dbReference type="NCBI Taxonomy" id="2793798"/>
    <lineage>
        <taxon>Viruses</taxon>
        <taxon>Riboviria</taxon>
        <taxon>Orthornavirae</taxon>
        <taxon>Negarnaviricota</taxon>
        <taxon>Haploviricotina</taxon>
        <taxon>Monjiviricetes</taxon>
        <taxon>Mononegavirales</taxon>
        <taxon>Rhabdoviridae</taxon>
        <taxon>Rhabdoviridae incertae sedis</taxon>
        <taxon>Betaplatrhavirus</taxon>
        <taxon>Betaplatrhavirus fuscus</taxon>
    </lineage>
</organism>
<evidence type="ECO:0000313" key="2">
    <source>
        <dbReference type="EMBL" id="QPO14162.1"/>
    </source>
</evidence>
<proteinExistence type="predicted"/>
<evidence type="ECO:0000256" key="1">
    <source>
        <dbReference type="SAM" id="Coils"/>
    </source>
</evidence>
<keyword evidence="1" id="KW-0175">Coiled coil</keyword>
<protein>
    <submittedName>
        <fullName evidence="2">P protein</fullName>
    </submittedName>
</protein>
<dbReference type="EMBL" id="MT732687">
    <property type="protein sequence ID" value="QPO14162.1"/>
    <property type="molecule type" value="Viral_cRNA"/>
</dbReference>
<reference evidence="2" key="1">
    <citation type="journal article" date="2021" name="Viruses">
        <title>Novel and diverse non-rabies rhabdoviruses identified in bats with human exposure, South Dakota, USA.</title>
        <authorList>
            <person name="Hause B."/>
        </authorList>
    </citation>
    <scope>NUCLEOTIDE SEQUENCE</scope>
    <source>
        <strain evidence="2">20-12206</strain>
    </source>
</reference>
<sequence length="378" mass="42328">MESLHPMTFDSSIVDAAEKFAQIASNYETTTQMSMRNLNDANDYLTYGNFDETKLVNPLPSLNMGGFPVYSAFPSQIQPTFVVGHPGQAIPMSINTSVPPPPLISVPAPSTSLPQAVHIVSGQSQLDSRQRGSGKNPFLIDKRYRYLVPAKTYHGNDDVKKALLLIQKLPSADQKLLNTYFQFQIETLSEKIILKHNQEIESLKERIEKLSTELKNLKIEETRELNPTDDTDLNIYKHIKQWDTASCLSLWGNLTEIAEEAGGNLEDTNDNQSPSDMPYETFKNMSIIANTKIGRKKLRVGEIHGFVREVYEILVKKRIIEVLKTTGARSSGLTYNLIVLLILRISGQDKSEDSYLSYGVTGQDCFTSLQVIMSSKTS</sequence>